<dbReference type="EMBL" id="WMJX01000011">
    <property type="protein sequence ID" value="MTG97937.1"/>
    <property type="molecule type" value="Genomic_DNA"/>
</dbReference>
<evidence type="ECO:0000313" key="2">
    <source>
        <dbReference type="EMBL" id="MTG97937.1"/>
    </source>
</evidence>
<name>A0A6I3LJB5_9FLAO</name>
<dbReference type="InterPro" id="IPR025634">
    <property type="entry name" value="DUF4292"/>
</dbReference>
<evidence type="ECO:0000313" key="3">
    <source>
        <dbReference type="Proteomes" id="UP000438760"/>
    </source>
</evidence>
<sequence>MKKILLVVFCLTLLVACKKNKNSLNLDEGNATNTKTVLTILNEHSKHAQNFKTTLIRSSASYETDKQSQKFAIDISIEKDKQIMLNIRYIGFPVAKALITPEQVQFYDKWNKVYFKGTFDILTQWIGTELDFNRFQNLLLGQALDSKDKTNNLQSSIAEGLHKIESTIDTDVQSTYYFEDKNGLLKKEEISEPQQNRKVTISYPNYQRIGKYTAPTEINIKAEQEKSINLNIRYEKVTFNEKTNFQYKVPSGYKEIKINQ</sequence>
<dbReference type="PROSITE" id="PS51257">
    <property type="entry name" value="PROKAR_LIPOPROTEIN"/>
    <property type="match status" value="1"/>
</dbReference>
<dbReference type="AlphaFoldDB" id="A0A6I3LJB5"/>
<protein>
    <submittedName>
        <fullName evidence="2">DUF4292 domain-containing protein</fullName>
    </submittedName>
</protein>
<proteinExistence type="predicted"/>
<dbReference type="Gene3D" id="2.50.20.10">
    <property type="entry name" value="Lipoprotein localisation LolA/LolB/LppX"/>
    <property type="match status" value="1"/>
</dbReference>
<dbReference type="RefSeq" id="WP_155091974.1">
    <property type="nucleotide sequence ID" value="NZ_WMJX01000011.1"/>
</dbReference>
<dbReference type="Pfam" id="PF14125">
    <property type="entry name" value="DUF4292"/>
    <property type="match status" value="1"/>
</dbReference>
<dbReference type="OrthoDB" id="849114at2"/>
<dbReference type="SUPFAM" id="SSF89392">
    <property type="entry name" value="Prokaryotic lipoproteins and lipoprotein localization factors"/>
    <property type="match status" value="1"/>
</dbReference>
<gene>
    <name evidence="2" type="ORF">GJV76_07240</name>
</gene>
<keyword evidence="3" id="KW-1185">Reference proteome</keyword>
<keyword evidence="1" id="KW-0732">Signal</keyword>
<evidence type="ECO:0000256" key="1">
    <source>
        <dbReference type="ARBA" id="ARBA00022729"/>
    </source>
</evidence>
<accession>A0A6I3LJB5</accession>
<reference evidence="2 3" key="1">
    <citation type="submission" date="2019-11" db="EMBL/GenBank/DDBJ databases">
        <title>Genome of Strain BIT-d1.</title>
        <authorList>
            <person name="Yang Y."/>
        </authorList>
    </citation>
    <scope>NUCLEOTIDE SEQUENCE [LARGE SCALE GENOMIC DNA]</scope>
    <source>
        <strain evidence="2 3">BIT-d1</strain>
    </source>
</reference>
<comment type="caution">
    <text evidence="2">The sequence shown here is derived from an EMBL/GenBank/DDBJ whole genome shotgun (WGS) entry which is preliminary data.</text>
</comment>
<organism evidence="2 3">
    <name type="scientific">Myroides albus</name>
    <dbReference type="NCBI Taxonomy" id="2562892"/>
    <lineage>
        <taxon>Bacteria</taxon>
        <taxon>Pseudomonadati</taxon>
        <taxon>Bacteroidota</taxon>
        <taxon>Flavobacteriia</taxon>
        <taxon>Flavobacteriales</taxon>
        <taxon>Flavobacteriaceae</taxon>
        <taxon>Myroides</taxon>
    </lineage>
</organism>
<dbReference type="Proteomes" id="UP000438760">
    <property type="component" value="Unassembled WGS sequence"/>
</dbReference>
<dbReference type="InterPro" id="IPR029046">
    <property type="entry name" value="LolA/LolB/LppX"/>
</dbReference>